<accession>A0A9W8NEV3</accession>
<name>A0A9W8NEV3_9PEZI</name>
<sequence length="117" mass="12034">MAAMQRSPRDMRRGGTLGIVDSLLVDEAGAGPGVAVAVLVDGTLELDAFVVFGMALQDTRDEVVVQGGVGETLAQGILLICQLLGEVTSVGPRVVEVGRVVGVTLVGRSMAAVFVKQ</sequence>
<dbReference type="AlphaFoldDB" id="A0A9W8NEV3"/>
<evidence type="ECO:0000313" key="2">
    <source>
        <dbReference type="Proteomes" id="UP001148614"/>
    </source>
</evidence>
<gene>
    <name evidence="1" type="ORF">NPX13_g5179</name>
</gene>
<evidence type="ECO:0000313" key="1">
    <source>
        <dbReference type="EMBL" id="KAJ3572049.1"/>
    </source>
</evidence>
<reference evidence="1" key="1">
    <citation type="submission" date="2022-07" db="EMBL/GenBank/DDBJ databases">
        <title>Genome Sequence of Xylaria arbuscula.</title>
        <authorList>
            <person name="Buettner E."/>
        </authorList>
    </citation>
    <scope>NUCLEOTIDE SEQUENCE</scope>
    <source>
        <strain evidence="1">VT107</strain>
    </source>
</reference>
<proteinExistence type="predicted"/>
<protein>
    <submittedName>
        <fullName evidence="1">Uncharacterized protein</fullName>
    </submittedName>
</protein>
<dbReference type="EMBL" id="JANPWZ010000796">
    <property type="protein sequence ID" value="KAJ3572049.1"/>
    <property type="molecule type" value="Genomic_DNA"/>
</dbReference>
<keyword evidence="2" id="KW-1185">Reference proteome</keyword>
<organism evidence="1 2">
    <name type="scientific">Xylaria arbuscula</name>
    <dbReference type="NCBI Taxonomy" id="114810"/>
    <lineage>
        <taxon>Eukaryota</taxon>
        <taxon>Fungi</taxon>
        <taxon>Dikarya</taxon>
        <taxon>Ascomycota</taxon>
        <taxon>Pezizomycotina</taxon>
        <taxon>Sordariomycetes</taxon>
        <taxon>Xylariomycetidae</taxon>
        <taxon>Xylariales</taxon>
        <taxon>Xylariaceae</taxon>
        <taxon>Xylaria</taxon>
    </lineage>
</organism>
<comment type="caution">
    <text evidence="1">The sequence shown here is derived from an EMBL/GenBank/DDBJ whole genome shotgun (WGS) entry which is preliminary data.</text>
</comment>
<dbReference type="Proteomes" id="UP001148614">
    <property type="component" value="Unassembled WGS sequence"/>
</dbReference>